<dbReference type="Proteomes" id="UP001243298">
    <property type="component" value="Unassembled WGS sequence"/>
</dbReference>
<name>A0ABT6ITY7_9GAMM</name>
<dbReference type="EMBL" id="PGFT01000001">
    <property type="protein sequence ID" value="MDH4905034.1"/>
    <property type="molecule type" value="Genomic_DNA"/>
</dbReference>
<organism evidence="2 3">
    <name type="scientific">Psychrobacter pocilloporae</name>
    <dbReference type="NCBI Taxonomy" id="1775882"/>
    <lineage>
        <taxon>Bacteria</taxon>
        <taxon>Pseudomonadati</taxon>
        <taxon>Pseudomonadota</taxon>
        <taxon>Gammaproteobacteria</taxon>
        <taxon>Moraxellales</taxon>
        <taxon>Moraxellaceae</taxon>
        <taxon>Psychrobacter</taxon>
    </lineage>
</organism>
<proteinExistence type="predicted"/>
<evidence type="ECO:0000259" key="1">
    <source>
        <dbReference type="Pfam" id="PF12728"/>
    </source>
</evidence>
<accession>A0ABT6ITY7</accession>
<evidence type="ECO:0000313" key="2">
    <source>
        <dbReference type="EMBL" id="MDH4905034.1"/>
    </source>
</evidence>
<keyword evidence="3" id="KW-1185">Reference proteome</keyword>
<comment type="caution">
    <text evidence="2">The sequence shown here is derived from an EMBL/GenBank/DDBJ whole genome shotgun (WGS) entry which is preliminary data.</text>
</comment>
<dbReference type="InterPro" id="IPR041657">
    <property type="entry name" value="HTH_17"/>
</dbReference>
<gene>
    <name evidence="2" type="ORF">CUR83_08165</name>
</gene>
<dbReference type="Pfam" id="PF12728">
    <property type="entry name" value="HTH_17"/>
    <property type="match status" value="1"/>
</dbReference>
<feature type="domain" description="Helix-turn-helix" evidence="1">
    <location>
        <begin position="33"/>
        <end position="82"/>
    </location>
</feature>
<reference evidence="2 3" key="1">
    <citation type="submission" date="2017-11" db="EMBL/GenBank/DDBJ databases">
        <title>Whole genome sequencing of Psychrobacter pocilloporae S6-60T(=JCM 31058T=LMG 29157T).</title>
        <authorList>
            <person name="Das S.K."/>
        </authorList>
    </citation>
    <scope>NUCLEOTIDE SEQUENCE [LARGE SCALE GENOMIC DNA]</scope>
    <source>
        <strain evidence="2 3">S6-60</strain>
    </source>
</reference>
<protein>
    <recommendedName>
        <fullName evidence="1">Helix-turn-helix domain-containing protein</fullName>
    </recommendedName>
</protein>
<sequence>MYIKKKKWADYTHDELTLMKETVANASADTPFSPEYAAAYLNKSVNTLQYMRCHNSNAITYSKTGGHIVYRRKNLDAYLDKCEKKCTSNF</sequence>
<evidence type="ECO:0000313" key="3">
    <source>
        <dbReference type="Proteomes" id="UP001243298"/>
    </source>
</evidence>